<feature type="domain" description="Major facilitator superfamily (MFS) profile" evidence="7">
    <location>
        <begin position="13"/>
        <end position="463"/>
    </location>
</feature>
<feature type="transmembrane region" description="Helical" evidence="6">
    <location>
        <begin position="200"/>
        <end position="220"/>
    </location>
</feature>
<dbReference type="InterPro" id="IPR020846">
    <property type="entry name" value="MFS_dom"/>
</dbReference>
<evidence type="ECO:0000313" key="8">
    <source>
        <dbReference type="EMBL" id="MBS1011886.1"/>
    </source>
</evidence>
<evidence type="ECO:0000256" key="2">
    <source>
        <dbReference type="ARBA" id="ARBA00022448"/>
    </source>
</evidence>
<feature type="transmembrane region" description="Helical" evidence="6">
    <location>
        <begin position="79"/>
        <end position="98"/>
    </location>
</feature>
<dbReference type="Gene3D" id="1.20.1720.10">
    <property type="entry name" value="Multidrug resistance protein D"/>
    <property type="match status" value="1"/>
</dbReference>
<reference evidence="8" key="1">
    <citation type="submission" date="2020-12" db="EMBL/GenBank/DDBJ databases">
        <authorList>
            <person name="Mcmullen J.G."/>
        </authorList>
    </citation>
    <scope>NUCLEOTIDE SEQUENCE</scope>
    <source>
        <strain evidence="8">Dm-2019-70</strain>
    </source>
</reference>
<evidence type="ECO:0000313" key="9">
    <source>
        <dbReference type="Proteomes" id="UP000676478"/>
    </source>
</evidence>
<sequence length="469" mass="50397">MEKQKKDKNRWIILVTCSLSLIIITMDSSIVSIALSSIQRGIGGTISTLQWVTDAYVLALGSFLLLSGSVADHIGRKKIFMLGLLSFAVTSFFCGIAWNAASLISFRIIQGIAASSLTTVAMSIITNVFLNPAERAQAIGIYGACTGVSLGLSAPIGGILLHYFSWSSIFFVNVPIALIAFLLAYAYVPESSSGTSFKNYDIRGQILMMLSLCSVIFALIELPQWGLVNWKSVIIIIFIMVTILLFISTENQARHPIINLKYFKLIAFTGATIIVILGFSIFNGFLFINSIFLQNVEHFSPLKSGITTLPLAISAFIISPISGYLVGHHGTKIPLILCGFCMLCANILALYSIQSKSMIIMLLVYCTLGIGFGFLNAPTMSTATSSLPISESGISAGIINSGKQIGNCLGVALLGIVSNLGTLNPSKTSGKVLLSSMVPAYIMFVLFSTLIIAFAFLSTSKFAKKQTTD</sequence>
<keyword evidence="2" id="KW-0813">Transport</keyword>
<comment type="subcellular location">
    <subcellularLocation>
        <location evidence="1">Cell membrane</location>
        <topology evidence="1">Multi-pass membrane protein</topology>
    </subcellularLocation>
</comment>
<feature type="transmembrane region" description="Helical" evidence="6">
    <location>
        <begin position="333"/>
        <end position="353"/>
    </location>
</feature>
<protein>
    <submittedName>
        <fullName evidence="8">MFS transporter</fullName>
    </submittedName>
</protein>
<keyword evidence="5 6" id="KW-0472">Membrane</keyword>
<dbReference type="PROSITE" id="PS50850">
    <property type="entry name" value="MFS"/>
    <property type="match status" value="1"/>
</dbReference>
<evidence type="ECO:0000256" key="5">
    <source>
        <dbReference type="ARBA" id="ARBA00023136"/>
    </source>
</evidence>
<reference evidence="8" key="2">
    <citation type="submission" date="2022-09" db="EMBL/GenBank/DDBJ databases">
        <title>Genome-inferred correspondence between phylogeny and metabolic traits in the wild Drosophila gut microbiome.</title>
        <authorList>
            <person name="Bueno E."/>
            <person name="Blow F."/>
            <person name="Douglas A.E."/>
        </authorList>
    </citation>
    <scope>NUCLEOTIDE SEQUENCE</scope>
    <source>
        <strain evidence="8">Dm-2019-70</strain>
    </source>
</reference>
<evidence type="ECO:0000256" key="6">
    <source>
        <dbReference type="SAM" id="Phobius"/>
    </source>
</evidence>
<feature type="transmembrane region" description="Helical" evidence="6">
    <location>
        <begin position="359"/>
        <end position="377"/>
    </location>
</feature>
<dbReference type="RefSeq" id="WP_208227709.1">
    <property type="nucleotide sequence ID" value="NZ_JAERKF010000042.1"/>
</dbReference>
<feature type="transmembrane region" description="Helical" evidence="6">
    <location>
        <begin position="262"/>
        <end position="288"/>
    </location>
</feature>
<dbReference type="SUPFAM" id="SSF103473">
    <property type="entry name" value="MFS general substrate transporter"/>
    <property type="match status" value="1"/>
</dbReference>
<dbReference type="GO" id="GO:0022857">
    <property type="term" value="F:transmembrane transporter activity"/>
    <property type="evidence" value="ECO:0007669"/>
    <property type="project" value="InterPro"/>
</dbReference>
<dbReference type="Gene3D" id="1.20.1250.20">
    <property type="entry name" value="MFS general substrate transporter like domains"/>
    <property type="match status" value="1"/>
</dbReference>
<feature type="transmembrane region" description="Helical" evidence="6">
    <location>
        <begin position="438"/>
        <end position="457"/>
    </location>
</feature>
<name>A0AA41JUV0_LEVBR</name>
<keyword evidence="4 6" id="KW-1133">Transmembrane helix</keyword>
<keyword evidence="3 6" id="KW-0812">Transmembrane</keyword>
<feature type="transmembrane region" description="Helical" evidence="6">
    <location>
        <begin position="104"/>
        <end position="129"/>
    </location>
</feature>
<feature type="transmembrane region" description="Helical" evidence="6">
    <location>
        <begin position="398"/>
        <end position="418"/>
    </location>
</feature>
<dbReference type="PANTHER" id="PTHR42718:SF9">
    <property type="entry name" value="MAJOR FACILITATOR SUPERFAMILY MULTIDRUG TRANSPORTER MFSC"/>
    <property type="match status" value="1"/>
</dbReference>
<dbReference type="Pfam" id="PF07690">
    <property type="entry name" value="MFS_1"/>
    <property type="match status" value="1"/>
</dbReference>
<dbReference type="PANTHER" id="PTHR42718">
    <property type="entry name" value="MAJOR FACILITATOR SUPERFAMILY MULTIDRUG TRANSPORTER MFSC"/>
    <property type="match status" value="1"/>
</dbReference>
<accession>A0AA41JUV0</accession>
<dbReference type="Proteomes" id="UP000676478">
    <property type="component" value="Unassembled WGS sequence"/>
</dbReference>
<dbReference type="EMBL" id="JAERKF010000042">
    <property type="protein sequence ID" value="MBS1011886.1"/>
    <property type="molecule type" value="Genomic_DNA"/>
</dbReference>
<proteinExistence type="predicted"/>
<comment type="caution">
    <text evidence="8">The sequence shown here is derived from an EMBL/GenBank/DDBJ whole genome shotgun (WGS) entry which is preliminary data.</text>
</comment>
<evidence type="ECO:0000256" key="1">
    <source>
        <dbReference type="ARBA" id="ARBA00004651"/>
    </source>
</evidence>
<feature type="transmembrane region" description="Helical" evidence="6">
    <location>
        <begin position="141"/>
        <end position="164"/>
    </location>
</feature>
<evidence type="ECO:0000256" key="3">
    <source>
        <dbReference type="ARBA" id="ARBA00022692"/>
    </source>
</evidence>
<feature type="transmembrane region" description="Helical" evidence="6">
    <location>
        <begin position="308"/>
        <end position="326"/>
    </location>
</feature>
<organism evidence="8 9">
    <name type="scientific">Levilactobacillus brevis</name>
    <name type="common">Lactobacillus brevis</name>
    <dbReference type="NCBI Taxonomy" id="1580"/>
    <lineage>
        <taxon>Bacteria</taxon>
        <taxon>Bacillati</taxon>
        <taxon>Bacillota</taxon>
        <taxon>Bacilli</taxon>
        <taxon>Lactobacillales</taxon>
        <taxon>Lactobacillaceae</taxon>
        <taxon>Levilactobacillus</taxon>
    </lineage>
</organism>
<dbReference type="InterPro" id="IPR011701">
    <property type="entry name" value="MFS"/>
</dbReference>
<feature type="transmembrane region" description="Helical" evidence="6">
    <location>
        <begin position="12"/>
        <end position="35"/>
    </location>
</feature>
<feature type="transmembrane region" description="Helical" evidence="6">
    <location>
        <begin position="232"/>
        <end position="250"/>
    </location>
</feature>
<evidence type="ECO:0000256" key="4">
    <source>
        <dbReference type="ARBA" id="ARBA00022989"/>
    </source>
</evidence>
<gene>
    <name evidence="8" type="ORF">JK167_13930</name>
</gene>
<feature type="transmembrane region" description="Helical" evidence="6">
    <location>
        <begin position="170"/>
        <end position="188"/>
    </location>
</feature>
<dbReference type="CDD" id="cd17321">
    <property type="entry name" value="MFS_MMR_MDR_like"/>
    <property type="match status" value="1"/>
</dbReference>
<evidence type="ECO:0000259" key="7">
    <source>
        <dbReference type="PROSITE" id="PS50850"/>
    </source>
</evidence>
<dbReference type="GO" id="GO:0005886">
    <property type="term" value="C:plasma membrane"/>
    <property type="evidence" value="ECO:0007669"/>
    <property type="project" value="UniProtKB-SubCell"/>
</dbReference>
<feature type="transmembrane region" description="Helical" evidence="6">
    <location>
        <begin position="55"/>
        <end position="72"/>
    </location>
</feature>
<dbReference type="InterPro" id="IPR036259">
    <property type="entry name" value="MFS_trans_sf"/>
</dbReference>
<dbReference type="AlphaFoldDB" id="A0AA41JUV0"/>